<dbReference type="GO" id="GO:0007155">
    <property type="term" value="P:cell adhesion"/>
    <property type="evidence" value="ECO:0007669"/>
    <property type="project" value="InterPro"/>
</dbReference>
<keyword evidence="5" id="KW-0975">Bacterial flagellum</keyword>
<dbReference type="InterPro" id="IPR040026">
    <property type="entry name" value="FliD"/>
</dbReference>
<evidence type="ECO:0000256" key="2">
    <source>
        <dbReference type="ARBA" id="ARBA00009764"/>
    </source>
</evidence>
<dbReference type="Proteomes" id="UP000030993">
    <property type="component" value="Unassembled WGS sequence"/>
</dbReference>
<dbReference type="Pfam" id="PF07195">
    <property type="entry name" value="FliD_C"/>
    <property type="match status" value="1"/>
</dbReference>
<gene>
    <name evidence="10" type="ORF">NZ47_09025</name>
</gene>
<keyword evidence="4" id="KW-0175">Coiled coil</keyword>
<dbReference type="GO" id="GO:0071973">
    <property type="term" value="P:bacterial-type flagellum-dependent cell motility"/>
    <property type="evidence" value="ECO:0007669"/>
    <property type="project" value="TreeGrafter"/>
</dbReference>
<organism evidence="10 11">
    <name type="scientific">Anaerovibrio lipolyticus</name>
    <dbReference type="NCBI Taxonomy" id="82374"/>
    <lineage>
        <taxon>Bacteria</taxon>
        <taxon>Bacillati</taxon>
        <taxon>Bacillota</taxon>
        <taxon>Negativicutes</taxon>
        <taxon>Selenomonadales</taxon>
        <taxon>Selenomonadaceae</taxon>
        <taxon>Anaerovibrio</taxon>
    </lineage>
</organism>
<dbReference type="AlphaFoldDB" id="A0A0B2JYC5"/>
<comment type="subunit">
    <text evidence="3">Homopentamer.</text>
</comment>
<comment type="similarity">
    <text evidence="2">Belongs to the FliD family.</text>
</comment>
<accession>A0A0B2JYC5</accession>
<dbReference type="PANTHER" id="PTHR30288:SF0">
    <property type="entry name" value="FLAGELLAR HOOK-ASSOCIATED PROTEIN 2"/>
    <property type="match status" value="1"/>
</dbReference>
<name>A0A0B2JYC5_9FIRM</name>
<proteinExistence type="inferred from homology"/>
<evidence type="ECO:0000259" key="9">
    <source>
        <dbReference type="Pfam" id="PF07195"/>
    </source>
</evidence>
<dbReference type="GO" id="GO:0009424">
    <property type="term" value="C:bacterial-type flagellum hook"/>
    <property type="evidence" value="ECO:0007669"/>
    <property type="project" value="InterPro"/>
</dbReference>
<evidence type="ECO:0000256" key="7">
    <source>
        <dbReference type="ARBA" id="ARBA00033192"/>
    </source>
</evidence>
<dbReference type="Pfam" id="PF02465">
    <property type="entry name" value="FliD_N"/>
    <property type="match status" value="1"/>
</dbReference>
<feature type="domain" description="Flagellar hook-associated protein 2 C-terminal" evidence="9">
    <location>
        <begin position="835"/>
        <end position="1111"/>
    </location>
</feature>
<sequence>MGVNGIYGLSGSGLDIESLVKMGMSGKNKQYDKMEQQEIANTWLKEAYNDVYNDLTTYKYGTLSDYKMQSNMNAMKATSSNSSVVTATANGAAAAMNHTVEVTSVASNAYLQTTQYEVENPDGSKKMVNYGVTRANQEAKTSNKLVDVIFSSYESLGTSAEGVGTYKINGADTTVNGSDIAISLKLKDTAGKDAKEYTLTYTYDELFKGEKTLNDFASAIAKTGANIQGGYDTANDSFSLYNKTSGEDNVINIVVENENTVKLFNNLNLGKYDVSNNTMGDRITFAEPTVMPTAVESVDLTGIKGSAQATSMKDVLGLSATSVKNGDNYDITVKDKDGNTLGSFTTDSNGNPIGDGANAAAFSMNLSNGTNDATISFSLGELFNLDDVGKKSSLGGNVGLDEFAAKINAAKYTDGEDVGHSLGITAEYDAIKDSFSLSNSSGVADLTSLGTGANKSVADSLISSLNLVNAPGLTYKTVTNSNTLGDILGITSSMKMTYASSHTKIAMTVYQDGAQVASIPAANNNTPKFYNGTYAGQNLFSFDISDGTKSATVDVTYGDVINFAGMRNKDGYSMYYVDQGGTERVLEQNKTGNAQSARNNLGTLAAKIKAAVEAEHLNITVDYDDATGQFSLLNPNGDITITDGSSIVFGSKLNLDDGNPSSVAYKVSSGITRANTTSSDDSLAAVLGLTAVKTGTENVEGVDEPVAKLTVKTADGNSKDVLATDEAFSLKVGNGTSEETVTFTYADLFNTSGTGTLKGTADFSTLAAMLNGKSGLEVAYDAATGKLSMNNAAGDAILSSGDALGSALVSKLNITETEASKKAKEEAGQAHTWAGTNASVTIDGKTYDNDTNKLTVAGVTYTFLDSTAGSKATISVSQDTDKIVDYVKSFVDEYNKLLDSLNEKLSEKKYSDYKPLSKRQEEEMTEKQIDKWNEKAKSGLLYHDSEIQALVSAMREAIYTKVDAVDSQYNTLSSIGITTTNTKGHLTIDTDKLKKALADDPDCVYQLFASDQDSTYIAGSTNKNKITTAQSRMDYANTGVANRLYNVMTNHMSKISDIAGTSKDTDDQSYLGKLITNMQTKMKSFKTLMSSYENKLYKRYDAMEVALSRLNMQLGYISGSFS</sequence>
<feature type="domain" description="Flagellar hook-associated protein 2 N-terminal" evidence="8">
    <location>
        <begin position="12"/>
        <end position="108"/>
    </location>
</feature>
<evidence type="ECO:0000256" key="4">
    <source>
        <dbReference type="ARBA" id="ARBA00023054"/>
    </source>
</evidence>
<evidence type="ECO:0000259" key="8">
    <source>
        <dbReference type="Pfam" id="PF02465"/>
    </source>
</evidence>
<reference evidence="10 11" key="1">
    <citation type="journal article" date="2013" name="PLoS ONE">
        <title>Identification and characterization of three novel lipases belonging to families II and V from Anaerovibrio lipolyticus 5ST.</title>
        <authorList>
            <person name="Prive F."/>
            <person name="Kaderbhai N.N."/>
            <person name="Girdwood S."/>
            <person name="Worgan H.J."/>
            <person name="Pinloche E."/>
            <person name="Scollan N.D."/>
            <person name="Huws S.A."/>
            <person name="Newbold C.J."/>
        </authorList>
    </citation>
    <scope>NUCLEOTIDE SEQUENCE [LARGE SCALE GENOMIC DNA]</scope>
    <source>
        <strain evidence="10 11">5S</strain>
    </source>
</reference>
<evidence type="ECO:0000256" key="6">
    <source>
        <dbReference type="ARBA" id="ARBA00033074"/>
    </source>
</evidence>
<dbReference type="STRING" id="82374.NZ47_09025"/>
<comment type="caution">
    <text evidence="10">The sequence shown here is derived from an EMBL/GenBank/DDBJ whole genome shotgun (WGS) entry which is preliminary data.</text>
</comment>
<dbReference type="GO" id="GO:0009421">
    <property type="term" value="C:bacterial-type flagellum filament cap"/>
    <property type="evidence" value="ECO:0007669"/>
    <property type="project" value="InterPro"/>
</dbReference>
<evidence type="ECO:0000313" key="11">
    <source>
        <dbReference type="Proteomes" id="UP000030993"/>
    </source>
</evidence>
<dbReference type="PANTHER" id="PTHR30288">
    <property type="entry name" value="FLAGELLAR CAP/ASSEMBLY PROTEIN FLID"/>
    <property type="match status" value="1"/>
</dbReference>
<protein>
    <recommendedName>
        <fullName evidence="7">Filament cap protein</fullName>
    </recommendedName>
    <alternativeName>
        <fullName evidence="6">Flagellar cap protein</fullName>
    </alternativeName>
</protein>
<dbReference type="InterPro" id="IPR010809">
    <property type="entry name" value="FliD_C"/>
</dbReference>
<comment type="subcellular location">
    <subcellularLocation>
        <location evidence="1">Bacterial flagellum</location>
    </subcellularLocation>
</comment>
<dbReference type="EMBL" id="JSCE01000177">
    <property type="protein sequence ID" value="KHM51703.1"/>
    <property type="molecule type" value="Genomic_DNA"/>
</dbReference>
<evidence type="ECO:0000256" key="5">
    <source>
        <dbReference type="ARBA" id="ARBA00023143"/>
    </source>
</evidence>
<keyword evidence="11" id="KW-1185">Reference proteome</keyword>
<evidence type="ECO:0000256" key="3">
    <source>
        <dbReference type="ARBA" id="ARBA00011255"/>
    </source>
</evidence>
<evidence type="ECO:0000313" key="10">
    <source>
        <dbReference type="EMBL" id="KHM51703.1"/>
    </source>
</evidence>
<dbReference type="InterPro" id="IPR003481">
    <property type="entry name" value="FliD_N"/>
</dbReference>
<dbReference type="RefSeq" id="WP_039209487.1">
    <property type="nucleotide sequence ID" value="NZ_JSCE01000177.1"/>
</dbReference>
<evidence type="ECO:0000256" key="1">
    <source>
        <dbReference type="ARBA" id="ARBA00004365"/>
    </source>
</evidence>